<evidence type="ECO:0000256" key="5">
    <source>
        <dbReference type="ARBA" id="ARBA00023136"/>
    </source>
</evidence>
<reference evidence="8 9" key="1">
    <citation type="journal article" date="2019" name="Int. J. Syst. Evol. Microbiol.">
        <title>The Global Catalogue of Microorganisms (GCM) 10K type strain sequencing project: providing services to taxonomists for standard genome sequencing and annotation.</title>
        <authorList>
            <consortium name="The Broad Institute Genomics Platform"/>
            <consortium name="The Broad Institute Genome Sequencing Center for Infectious Disease"/>
            <person name="Wu L."/>
            <person name="Ma J."/>
        </authorList>
    </citation>
    <scope>NUCLEOTIDE SEQUENCE [LARGE SCALE GENOMIC DNA]</scope>
    <source>
        <strain evidence="8 9">XZYJT29</strain>
    </source>
</reference>
<dbReference type="Proteomes" id="UP001596432">
    <property type="component" value="Unassembled WGS sequence"/>
</dbReference>
<organism evidence="8 9">
    <name type="scientific">Halosimplex aquaticum</name>
    <dbReference type="NCBI Taxonomy" id="3026162"/>
    <lineage>
        <taxon>Archaea</taxon>
        <taxon>Methanobacteriati</taxon>
        <taxon>Methanobacteriota</taxon>
        <taxon>Stenosarchaea group</taxon>
        <taxon>Halobacteria</taxon>
        <taxon>Halobacteriales</taxon>
        <taxon>Haloarculaceae</taxon>
        <taxon>Halosimplex</taxon>
    </lineage>
</organism>
<dbReference type="Pfam" id="PF04138">
    <property type="entry name" value="GtrA_DPMS_TM"/>
    <property type="match status" value="1"/>
</dbReference>
<keyword evidence="5 6" id="KW-0472">Membrane</keyword>
<evidence type="ECO:0000256" key="2">
    <source>
        <dbReference type="ARBA" id="ARBA00009399"/>
    </source>
</evidence>
<proteinExistence type="inferred from homology"/>
<evidence type="ECO:0000256" key="4">
    <source>
        <dbReference type="ARBA" id="ARBA00022989"/>
    </source>
</evidence>
<gene>
    <name evidence="8" type="ORF">ACFQMA_04095</name>
</gene>
<feature type="domain" description="GtrA/DPMS transmembrane" evidence="7">
    <location>
        <begin position="28"/>
        <end position="145"/>
    </location>
</feature>
<evidence type="ECO:0000256" key="1">
    <source>
        <dbReference type="ARBA" id="ARBA00004141"/>
    </source>
</evidence>
<evidence type="ECO:0000259" key="7">
    <source>
        <dbReference type="Pfam" id="PF04138"/>
    </source>
</evidence>
<dbReference type="RefSeq" id="WP_274324620.1">
    <property type="nucleotide sequence ID" value="NZ_CP118158.1"/>
</dbReference>
<comment type="caution">
    <text evidence="8">The sequence shown here is derived from an EMBL/GenBank/DDBJ whole genome shotgun (WGS) entry which is preliminary data.</text>
</comment>
<comment type="similarity">
    <text evidence="2">Belongs to the GtrA family.</text>
</comment>
<evidence type="ECO:0000256" key="6">
    <source>
        <dbReference type="SAM" id="Phobius"/>
    </source>
</evidence>
<comment type="subcellular location">
    <subcellularLocation>
        <location evidence="1">Membrane</location>
        <topology evidence="1">Multi-pass membrane protein</topology>
    </subcellularLocation>
</comment>
<dbReference type="EMBL" id="JBHTAS010000001">
    <property type="protein sequence ID" value="MFC7139018.1"/>
    <property type="molecule type" value="Genomic_DNA"/>
</dbReference>
<name>A0ABD5XZM6_9EURY</name>
<evidence type="ECO:0000313" key="9">
    <source>
        <dbReference type="Proteomes" id="UP001596432"/>
    </source>
</evidence>
<keyword evidence="3 6" id="KW-0812">Transmembrane</keyword>
<dbReference type="PANTHER" id="PTHR38459:SF1">
    <property type="entry name" value="PROPHAGE BACTOPRENOL-LINKED GLUCOSE TRANSLOCASE HOMOLOG"/>
    <property type="match status" value="1"/>
</dbReference>
<feature type="transmembrane region" description="Helical" evidence="6">
    <location>
        <begin position="29"/>
        <end position="48"/>
    </location>
</feature>
<dbReference type="InterPro" id="IPR051401">
    <property type="entry name" value="GtrA_CellWall_Glycosyl"/>
</dbReference>
<keyword evidence="9" id="KW-1185">Reference proteome</keyword>
<feature type="transmembrane region" description="Helical" evidence="6">
    <location>
        <begin position="125"/>
        <end position="146"/>
    </location>
</feature>
<dbReference type="PANTHER" id="PTHR38459">
    <property type="entry name" value="PROPHAGE BACTOPRENOL-LINKED GLUCOSE TRANSLOCASE HOMOLOG"/>
    <property type="match status" value="1"/>
</dbReference>
<dbReference type="GeneID" id="78819266"/>
<evidence type="ECO:0000313" key="8">
    <source>
        <dbReference type="EMBL" id="MFC7139018.1"/>
    </source>
</evidence>
<sequence>MTAADSDSRSDLKAFVADRSDLLEEVVKFAVTGGSGLVANLALLYVLVETGTIPERYAAIVSTLVVLLGSFALTNWWVFTDADVSNSQSGLLKRGLSYYGIMGVGKLVNYGIYLGLLAVDVWYPLAWFVGSALVFFGTFSMNRLLWYRSD</sequence>
<feature type="transmembrane region" description="Helical" evidence="6">
    <location>
        <begin position="98"/>
        <end position="118"/>
    </location>
</feature>
<dbReference type="AlphaFoldDB" id="A0ABD5XZM6"/>
<dbReference type="InterPro" id="IPR007267">
    <property type="entry name" value="GtrA_DPMS_TM"/>
</dbReference>
<accession>A0ABD5XZM6</accession>
<protein>
    <submittedName>
        <fullName evidence="8">GtrA family protein</fullName>
    </submittedName>
</protein>
<evidence type="ECO:0000256" key="3">
    <source>
        <dbReference type="ARBA" id="ARBA00022692"/>
    </source>
</evidence>
<keyword evidence="4 6" id="KW-1133">Transmembrane helix</keyword>
<feature type="transmembrane region" description="Helical" evidence="6">
    <location>
        <begin position="57"/>
        <end position="78"/>
    </location>
</feature>
<dbReference type="GO" id="GO:0016020">
    <property type="term" value="C:membrane"/>
    <property type="evidence" value="ECO:0007669"/>
    <property type="project" value="UniProtKB-SubCell"/>
</dbReference>